<evidence type="ECO:0008006" key="3">
    <source>
        <dbReference type="Google" id="ProtNLM"/>
    </source>
</evidence>
<dbReference type="EMBL" id="JAIVGD010000019">
    <property type="protein sequence ID" value="KAH0751250.1"/>
    <property type="molecule type" value="Genomic_DNA"/>
</dbReference>
<evidence type="ECO:0000313" key="2">
    <source>
        <dbReference type="Proteomes" id="UP000826656"/>
    </source>
</evidence>
<dbReference type="Proteomes" id="UP000826656">
    <property type="component" value="Unassembled WGS sequence"/>
</dbReference>
<dbReference type="InterPro" id="IPR034566">
    <property type="entry name" value="MTOPVIB_plant"/>
</dbReference>
<protein>
    <recommendedName>
        <fullName evidence="3">Type 2 DNA topoisomerase 6 subunit B-like</fullName>
    </recommendedName>
</protein>
<comment type="caution">
    <text evidence="1">The sequence shown here is derived from an EMBL/GenBank/DDBJ whole genome shotgun (WGS) entry which is preliminary data.</text>
</comment>
<name>A0ABQ7UNN1_SOLTU</name>
<gene>
    <name evidence="1" type="ORF">KY290_030482</name>
</gene>
<keyword evidence="2" id="KW-1185">Reference proteome</keyword>
<dbReference type="PANTHER" id="PTHR36722:SF1">
    <property type="entry name" value="TYPE 2 DNA TOPOISOMERASE 6 SUBUNIT B-LIKE"/>
    <property type="match status" value="1"/>
</dbReference>
<reference evidence="1 2" key="1">
    <citation type="journal article" date="2021" name="bioRxiv">
        <title>Chromosome-scale and haplotype-resolved genome assembly of a tetraploid potato cultivar.</title>
        <authorList>
            <person name="Sun H."/>
            <person name="Jiao W.-B."/>
            <person name="Krause K."/>
            <person name="Campoy J.A."/>
            <person name="Goel M."/>
            <person name="Folz-Donahue K."/>
            <person name="Kukat C."/>
            <person name="Huettel B."/>
            <person name="Schneeberger K."/>
        </authorList>
    </citation>
    <scope>NUCLEOTIDE SEQUENCE [LARGE SCALE GENOMIC DNA]</scope>
    <source>
        <strain evidence="1">SolTubOtavaFocal</strain>
        <tissue evidence="1">Leaves</tissue>
    </source>
</reference>
<evidence type="ECO:0000313" key="1">
    <source>
        <dbReference type="EMBL" id="KAH0751250.1"/>
    </source>
</evidence>
<accession>A0ABQ7UNN1</accession>
<organism evidence="1 2">
    <name type="scientific">Solanum tuberosum</name>
    <name type="common">Potato</name>
    <dbReference type="NCBI Taxonomy" id="4113"/>
    <lineage>
        <taxon>Eukaryota</taxon>
        <taxon>Viridiplantae</taxon>
        <taxon>Streptophyta</taxon>
        <taxon>Embryophyta</taxon>
        <taxon>Tracheophyta</taxon>
        <taxon>Spermatophyta</taxon>
        <taxon>Magnoliopsida</taxon>
        <taxon>eudicotyledons</taxon>
        <taxon>Gunneridae</taxon>
        <taxon>Pentapetalae</taxon>
        <taxon>asterids</taxon>
        <taxon>lamiids</taxon>
        <taxon>Solanales</taxon>
        <taxon>Solanaceae</taxon>
        <taxon>Solanoideae</taxon>
        <taxon>Solaneae</taxon>
        <taxon>Solanum</taxon>
    </lineage>
</organism>
<sequence>MDHLNPDFMNALSGNINTPEARRSKLQMIAIGGYTLLLPLHTATSMEIEISSVKMLYKHLIFCAVQRCRMSDDLCRLSVKLTSFSRFALPLVRISVSDTGVGSKPEDYQYLKYRNDPTLANQWDGMISLATTSISESEIYNLNVNLKDSNSAGRLTKLPSTAKNGAKFSGTEVSISISKSLDDLLAEITCFLQKMILLKIPKVVMELLVCGDDPLSSQIESRILAIESSSAYSPVESIECLKVGLKDYIRKHQTCFSIGENLKIGTGVANSSGSSQGNSQVVEAVVIINEMSELVPSSSIREQDMKTEILYFKDFVPCSIAQSSLDALTSINWKSYGLALQSVADHDDSVKQWVAENSFPDQNLARKAIKCALDDLKENNQGVLLSTRALKTCDYAPDLAKTLARLILSSNDLNFQEECCSLLGVQSQEVNTDNVGGCIREKIISVIRLNDRNSHKHKEAPTFLFEDDCFQKEDFMDEEYQEGEEAYNSLDL</sequence>
<dbReference type="PANTHER" id="PTHR36722">
    <property type="entry name" value="TYPE 2 DNA TOPOISOMERASE 6 SUBUNIT B-LIKE"/>
    <property type="match status" value="1"/>
</dbReference>
<proteinExistence type="predicted"/>